<proteinExistence type="predicted"/>
<dbReference type="KEGG" id="mmas:MYMAC_000816"/>
<accession>A0A250JPB5</accession>
<keyword evidence="2" id="KW-1185">Reference proteome</keyword>
<dbReference type="Proteomes" id="UP000217343">
    <property type="component" value="Chromosome"/>
</dbReference>
<dbReference type="AlphaFoldDB" id="A0A250JPB5"/>
<dbReference type="SUPFAM" id="SSF160246">
    <property type="entry name" value="EspE N-terminal domain-like"/>
    <property type="match status" value="1"/>
</dbReference>
<evidence type="ECO:0000313" key="1">
    <source>
        <dbReference type="EMBL" id="ATB45231.1"/>
    </source>
</evidence>
<sequence length="288" mass="31408">MEPALRPQTSAPRQVVRTVLHEALESKLGGEVVVRSTTVSGRIFVVARKVAWAVLNGPGALNFSSVLIREQVVSREDVEQVVAECRQSGGNFCETLVAWGLVPRDTMRDLLRRHMSEQLEALLSLTDAQAMFVPQPRTYSSQLTYGLDELISTAAKPPTHPLVESEVMANVKQSLEETLKIEGAFAACLADSKSGMCLGSIGGSPAFNIETAAAANTEVVRSKMKAMTMLGIKDRIEDILITLGEQYHLIRPLAGKEGLFLYVALHRSSANLAMARYKLSEVEKSLQV</sequence>
<gene>
    <name evidence="1" type="ORF">MYMAC_000816</name>
</gene>
<protein>
    <recommendedName>
        <fullName evidence="3">Roadblock/LAMTOR2 domain-containing protein</fullName>
    </recommendedName>
</protein>
<name>A0A250JPB5_9BACT</name>
<evidence type="ECO:0008006" key="3">
    <source>
        <dbReference type="Google" id="ProtNLM"/>
    </source>
</evidence>
<evidence type="ECO:0000313" key="2">
    <source>
        <dbReference type="Proteomes" id="UP000217343"/>
    </source>
</evidence>
<organism evidence="1 2">
    <name type="scientific">Corallococcus macrosporus DSM 14697</name>
    <dbReference type="NCBI Taxonomy" id="1189310"/>
    <lineage>
        <taxon>Bacteria</taxon>
        <taxon>Pseudomonadati</taxon>
        <taxon>Myxococcota</taxon>
        <taxon>Myxococcia</taxon>
        <taxon>Myxococcales</taxon>
        <taxon>Cystobacterineae</taxon>
        <taxon>Myxococcaceae</taxon>
        <taxon>Corallococcus</taxon>
    </lineage>
</organism>
<dbReference type="InterPro" id="IPR037257">
    <property type="entry name" value="T2SS_E_N_sf"/>
</dbReference>
<reference evidence="1 2" key="1">
    <citation type="submission" date="2017-06" db="EMBL/GenBank/DDBJ databases">
        <title>Sequencing and comparative analysis of myxobacterial genomes.</title>
        <authorList>
            <person name="Rupp O."/>
            <person name="Goesmann A."/>
            <person name="Sogaard-Andersen L."/>
        </authorList>
    </citation>
    <scope>NUCLEOTIDE SEQUENCE [LARGE SCALE GENOMIC DNA]</scope>
    <source>
        <strain evidence="1 2">DSM 14697</strain>
    </source>
</reference>
<dbReference type="EMBL" id="CP022203">
    <property type="protein sequence ID" value="ATB45231.1"/>
    <property type="molecule type" value="Genomic_DNA"/>
</dbReference>